<evidence type="ECO:0000256" key="2">
    <source>
        <dbReference type="ARBA" id="ARBA00022692"/>
    </source>
</evidence>
<evidence type="ECO:0000256" key="1">
    <source>
        <dbReference type="ARBA" id="ARBA00004141"/>
    </source>
</evidence>
<feature type="transmembrane region" description="Helical" evidence="6">
    <location>
        <begin position="116"/>
        <end position="136"/>
    </location>
</feature>
<dbReference type="Proteomes" id="UP000179769">
    <property type="component" value="Unassembled WGS sequence"/>
</dbReference>
<dbReference type="AlphaFoldDB" id="A0A1S1RKL9"/>
<evidence type="ECO:0000256" key="3">
    <source>
        <dbReference type="ARBA" id="ARBA00022989"/>
    </source>
</evidence>
<dbReference type="InterPro" id="IPR011547">
    <property type="entry name" value="SLC26A/SulP_dom"/>
</dbReference>
<dbReference type="InterPro" id="IPR036513">
    <property type="entry name" value="STAS_dom_sf"/>
</dbReference>
<sequence>MPQPAVRRARLPRARPRLAGARWAALAGVRWGVRWPGLRVVRVELLAGLVTALALIPETISFSVVAGVDPKVGLFASFTISVVIAFTGGRPAMISAAAGSMALVAAPLVRDHGLDYLLATTVGVGVTMFVLGRLGVARLMRFVPRTVMIGFVNALAILIFMAQMPHVIGESLPVYLLVGAGLAILLIVPRLTRAVPPPLVAVGLLTLTTVAFDLSVPTVGDEGALPGSLPVPGLPSVPMTWETLRIIAPYVVTLTAVGLLETLLTAQIVDRMTDTTHDANREAWGLGLANVVNGFLGGMAGCAMIGQTMVNVSSGGRTRLSTFAAGAFLLLLVVPLRGIVGVIPMSALVAVMILVSAMTFEWRSVAPSTLRRMPRSETLVMVATVAVVVPTHNLAYGVLVGVVLSALLFTRRVAHLTEVTSVLDPEGGERLYAVGGPVFFGSSNDLVNAFDYAHDPPRVVIDLADAQILDSAGVAALDDVLQKFAERGTTVHLAGATGGTEAMLARLSTAPPDRAAGREPREPCPEESPGATKKSRPRTADRPDAEAGPSTPRR</sequence>
<dbReference type="Pfam" id="PF01740">
    <property type="entry name" value="STAS"/>
    <property type="match status" value="1"/>
</dbReference>
<dbReference type="PROSITE" id="PS50801">
    <property type="entry name" value="STAS"/>
    <property type="match status" value="1"/>
</dbReference>
<feature type="compositionally biased region" description="Basic and acidic residues" evidence="5">
    <location>
        <begin position="515"/>
        <end position="524"/>
    </location>
</feature>
<feature type="transmembrane region" description="Helical" evidence="6">
    <location>
        <begin position="199"/>
        <end position="220"/>
    </location>
</feature>
<dbReference type="PANTHER" id="PTHR43310:SF1">
    <property type="entry name" value="SULFATE TRANSPORTER YBAR-RELATED"/>
    <property type="match status" value="1"/>
</dbReference>
<dbReference type="Gene3D" id="3.30.750.24">
    <property type="entry name" value="STAS domain"/>
    <property type="match status" value="1"/>
</dbReference>
<keyword evidence="2 6" id="KW-0812">Transmembrane</keyword>
<feature type="transmembrane region" description="Helical" evidence="6">
    <location>
        <begin position="148"/>
        <end position="168"/>
    </location>
</feature>
<dbReference type="PANTHER" id="PTHR43310">
    <property type="entry name" value="SULFATE TRANSPORTER YBAR-RELATED"/>
    <property type="match status" value="1"/>
</dbReference>
<keyword evidence="3 6" id="KW-1133">Transmembrane helix</keyword>
<feature type="region of interest" description="Disordered" evidence="5">
    <location>
        <begin position="508"/>
        <end position="554"/>
    </location>
</feature>
<comment type="caution">
    <text evidence="8">The sequence shown here is derived from an EMBL/GenBank/DDBJ whole genome shotgun (WGS) entry which is preliminary data.</text>
</comment>
<comment type="subcellular location">
    <subcellularLocation>
        <location evidence="1">Membrane</location>
        <topology evidence="1">Multi-pass membrane protein</topology>
    </subcellularLocation>
</comment>
<feature type="transmembrane region" description="Helical" evidence="6">
    <location>
        <begin position="246"/>
        <end position="264"/>
    </location>
</feature>
<dbReference type="InterPro" id="IPR002645">
    <property type="entry name" value="STAS_dom"/>
</dbReference>
<accession>A0A1S1RKL9</accession>
<evidence type="ECO:0000256" key="6">
    <source>
        <dbReference type="SAM" id="Phobius"/>
    </source>
</evidence>
<feature type="domain" description="STAS" evidence="7">
    <location>
        <begin position="419"/>
        <end position="495"/>
    </location>
</feature>
<dbReference type="Pfam" id="PF00916">
    <property type="entry name" value="Sulfate_transp"/>
    <property type="match status" value="2"/>
</dbReference>
<keyword evidence="9" id="KW-1185">Reference proteome</keyword>
<feature type="transmembrane region" description="Helical" evidence="6">
    <location>
        <begin position="380"/>
        <end position="409"/>
    </location>
</feature>
<dbReference type="InterPro" id="IPR052706">
    <property type="entry name" value="Membrane-Transporter-like"/>
</dbReference>
<feature type="transmembrane region" description="Helical" evidence="6">
    <location>
        <begin position="341"/>
        <end position="360"/>
    </location>
</feature>
<evidence type="ECO:0000259" key="7">
    <source>
        <dbReference type="PROSITE" id="PS50801"/>
    </source>
</evidence>
<evidence type="ECO:0000256" key="5">
    <source>
        <dbReference type="SAM" id="MobiDB-lite"/>
    </source>
</evidence>
<dbReference type="OrthoDB" id="9771198at2"/>
<reference evidence="9" key="1">
    <citation type="submission" date="2016-07" db="EMBL/GenBank/DDBJ databases">
        <title>Frankia sp. NRRL B-16219 Genome sequencing.</title>
        <authorList>
            <person name="Ghodhbane-Gtari F."/>
            <person name="Swanson E."/>
            <person name="Gueddou A."/>
            <person name="Louati M."/>
            <person name="Nouioui I."/>
            <person name="Hezbri K."/>
            <person name="Abebe-Akele F."/>
            <person name="Simpson S."/>
            <person name="Morris K."/>
            <person name="Thomas K."/>
            <person name="Gtari M."/>
            <person name="Tisa L.S."/>
        </authorList>
    </citation>
    <scope>NUCLEOTIDE SEQUENCE [LARGE SCALE GENOMIC DNA]</scope>
    <source>
        <strain evidence="9">NRRL B-16219</strain>
    </source>
</reference>
<dbReference type="CDD" id="cd07042">
    <property type="entry name" value="STAS_SulP_like_sulfate_transporter"/>
    <property type="match status" value="1"/>
</dbReference>
<organism evidence="8 9">
    <name type="scientific">Parafrankia soli</name>
    <dbReference type="NCBI Taxonomy" id="2599596"/>
    <lineage>
        <taxon>Bacteria</taxon>
        <taxon>Bacillati</taxon>
        <taxon>Actinomycetota</taxon>
        <taxon>Actinomycetes</taxon>
        <taxon>Frankiales</taxon>
        <taxon>Frankiaceae</taxon>
        <taxon>Parafrankia</taxon>
    </lineage>
</organism>
<feature type="transmembrane region" description="Helical" evidence="6">
    <location>
        <begin position="72"/>
        <end position="88"/>
    </location>
</feature>
<proteinExistence type="predicted"/>
<dbReference type="GO" id="GO:0016020">
    <property type="term" value="C:membrane"/>
    <property type="evidence" value="ECO:0007669"/>
    <property type="project" value="UniProtKB-SubCell"/>
</dbReference>
<feature type="transmembrane region" description="Helical" evidence="6">
    <location>
        <begin position="174"/>
        <end position="192"/>
    </location>
</feature>
<feature type="transmembrane region" description="Helical" evidence="6">
    <location>
        <begin position="284"/>
        <end position="306"/>
    </location>
</feature>
<evidence type="ECO:0000313" key="8">
    <source>
        <dbReference type="EMBL" id="OHV46730.1"/>
    </source>
</evidence>
<name>A0A1S1RKL9_9ACTN</name>
<evidence type="ECO:0000313" key="9">
    <source>
        <dbReference type="Proteomes" id="UP000179769"/>
    </source>
</evidence>
<gene>
    <name evidence="8" type="ORF">BBK14_00120</name>
</gene>
<protein>
    <submittedName>
        <fullName evidence="8">Sodium-independent anion transporter</fullName>
    </submittedName>
</protein>
<dbReference type="SUPFAM" id="SSF52091">
    <property type="entry name" value="SpoIIaa-like"/>
    <property type="match status" value="1"/>
</dbReference>
<feature type="transmembrane region" description="Helical" evidence="6">
    <location>
        <begin position="318"/>
        <end position="334"/>
    </location>
</feature>
<dbReference type="EMBL" id="MAXA01000001">
    <property type="protein sequence ID" value="OHV46730.1"/>
    <property type="molecule type" value="Genomic_DNA"/>
</dbReference>
<evidence type="ECO:0000256" key="4">
    <source>
        <dbReference type="ARBA" id="ARBA00023136"/>
    </source>
</evidence>
<keyword evidence="4 6" id="KW-0472">Membrane</keyword>